<gene>
    <name evidence="5" type="ORF">GBAR_LOCUS19784</name>
</gene>
<evidence type="ECO:0000256" key="3">
    <source>
        <dbReference type="SAM" id="MobiDB-lite"/>
    </source>
</evidence>
<dbReference type="InterPro" id="IPR052462">
    <property type="entry name" value="SLIRP/GR-RBP-like"/>
</dbReference>
<dbReference type="Proteomes" id="UP001174909">
    <property type="component" value="Unassembled WGS sequence"/>
</dbReference>
<keyword evidence="6" id="KW-1185">Reference proteome</keyword>
<dbReference type="InterPro" id="IPR035979">
    <property type="entry name" value="RBD_domain_sf"/>
</dbReference>
<dbReference type="CDD" id="cd21608">
    <property type="entry name" value="RRM2_NsCP33_like"/>
    <property type="match status" value="1"/>
</dbReference>
<feature type="region of interest" description="Disordered" evidence="3">
    <location>
        <begin position="61"/>
        <end position="96"/>
    </location>
</feature>
<reference evidence="5" key="1">
    <citation type="submission" date="2023-03" db="EMBL/GenBank/DDBJ databases">
        <authorList>
            <person name="Steffen K."/>
            <person name="Cardenas P."/>
        </authorList>
    </citation>
    <scope>NUCLEOTIDE SEQUENCE</scope>
</reference>
<evidence type="ECO:0000256" key="1">
    <source>
        <dbReference type="ARBA" id="ARBA00022884"/>
    </source>
</evidence>
<dbReference type="Pfam" id="PF00076">
    <property type="entry name" value="RRM_1"/>
    <property type="match status" value="1"/>
</dbReference>
<proteinExistence type="predicted"/>
<dbReference type="InterPro" id="IPR012677">
    <property type="entry name" value="Nucleotide-bd_a/b_plait_sf"/>
</dbReference>
<feature type="domain" description="RRM" evidence="4">
    <location>
        <begin position="1"/>
        <end position="79"/>
    </location>
</feature>
<dbReference type="PANTHER" id="PTHR48027">
    <property type="entry name" value="HETEROGENEOUS NUCLEAR RIBONUCLEOPROTEIN 87F-RELATED"/>
    <property type="match status" value="1"/>
</dbReference>
<accession>A0AA35SV03</accession>
<comment type="caution">
    <text evidence="5">The sequence shown here is derived from an EMBL/GenBank/DDBJ whole genome shotgun (WGS) entry which is preliminary data.</text>
</comment>
<name>A0AA35SV03_GEOBA</name>
<evidence type="ECO:0000313" key="6">
    <source>
        <dbReference type="Proteomes" id="UP001174909"/>
    </source>
</evidence>
<dbReference type="SUPFAM" id="SSF54928">
    <property type="entry name" value="RNA-binding domain, RBD"/>
    <property type="match status" value="1"/>
</dbReference>
<sequence>MNIYVGNVPYTVSETDLEELFGEYGQVATATIIRDRYDGRSKGFGFVEMENQEDGERAIEALDGQDMSGRPLKVNPARPREQRREPRRYDDSDRHM</sequence>
<evidence type="ECO:0000313" key="5">
    <source>
        <dbReference type="EMBL" id="CAI8035241.1"/>
    </source>
</evidence>
<protein>
    <submittedName>
        <fullName evidence="5">RNA-binding protein RbpE</fullName>
    </submittedName>
</protein>
<dbReference type="InterPro" id="IPR048289">
    <property type="entry name" value="RRM2_NsCP33-like"/>
</dbReference>
<feature type="compositionally biased region" description="Basic and acidic residues" evidence="3">
    <location>
        <begin position="78"/>
        <end position="96"/>
    </location>
</feature>
<dbReference type="InterPro" id="IPR000504">
    <property type="entry name" value="RRM_dom"/>
</dbReference>
<dbReference type="SMART" id="SM00360">
    <property type="entry name" value="RRM"/>
    <property type="match status" value="1"/>
</dbReference>
<dbReference type="Gene3D" id="3.30.70.330">
    <property type="match status" value="1"/>
</dbReference>
<organism evidence="5 6">
    <name type="scientific">Geodia barretti</name>
    <name type="common">Barrett's horny sponge</name>
    <dbReference type="NCBI Taxonomy" id="519541"/>
    <lineage>
        <taxon>Eukaryota</taxon>
        <taxon>Metazoa</taxon>
        <taxon>Porifera</taxon>
        <taxon>Demospongiae</taxon>
        <taxon>Heteroscleromorpha</taxon>
        <taxon>Tetractinellida</taxon>
        <taxon>Astrophorina</taxon>
        <taxon>Geodiidae</taxon>
        <taxon>Geodia</taxon>
    </lineage>
</organism>
<evidence type="ECO:0000259" key="4">
    <source>
        <dbReference type="PROSITE" id="PS50102"/>
    </source>
</evidence>
<dbReference type="GO" id="GO:0003723">
    <property type="term" value="F:RNA binding"/>
    <property type="evidence" value="ECO:0007669"/>
    <property type="project" value="UniProtKB-UniRule"/>
</dbReference>
<keyword evidence="1 2" id="KW-0694">RNA-binding</keyword>
<dbReference type="PROSITE" id="PS50102">
    <property type="entry name" value="RRM"/>
    <property type="match status" value="1"/>
</dbReference>
<evidence type="ECO:0000256" key="2">
    <source>
        <dbReference type="PROSITE-ProRule" id="PRU00176"/>
    </source>
</evidence>
<dbReference type="AlphaFoldDB" id="A0AA35SV03"/>
<dbReference type="EMBL" id="CASHTH010002784">
    <property type="protein sequence ID" value="CAI8035241.1"/>
    <property type="molecule type" value="Genomic_DNA"/>
</dbReference>